<reference evidence="1 2" key="1">
    <citation type="journal article" date="2013" name="Mar. Genomics">
        <title>Expression of sulfatases in Rhodopirellula baltica and the diversity of sulfatases in the genus Rhodopirellula.</title>
        <authorList>
            <person name="Wegner C.E."/>
            <person name="Richter-Heitmann T."/>
            <person name="Klindworth A."/>
            <person name="Klockow C."/>
            <person name="Richter M."/>
            <person name="Achstetter T."/>
            <person name="Glockner F.O."/>
            <person name="Harder J."/>
        </authorList>
    </citation>
    <scope>NUCLEOTIDE SEQUENCE [LARGE SCALE GENOMIC DNA]</scope>
    <source>
        <strain evidence="1 2">SH398</strain>
    </source>
</reference>
<protein>
    <submittedName>
        <fullName evidence="1">Uncharacterized protein</fullName>
    </submittedName>
</protein>
<proteinExistence type="predicted"/>
<gene>
    <name evidence="1" type="ORF">RESH_02379</name>
</gene>
<dbReference type="AlphaFoldDB" id="M5S6F0"/>
<sequence length="57" mass="6500">MERLVLIPLRPVRDRDKLDLVVTIRHSLSSAFRETEMTANTCRKLFSSKCSCGFGLT</sequence>
<organism evidence="1 2">
    <name type="scientific">Rhodopirellula europaea SH398</name>
    <dbReference type="NCBI Taxonomy" id="1263868"/>
    <lineage>
        <taxon>Bacteria</taxon>
        <taxon>Pseudomonadati</taxon>
        <taxon>Planctomycetota</taxon>
        <taxon>Planctomycetia</taxon>
        <taxon>Pirellulales</taxon>
        <taxon>Pirellulaceae</taxon>
        <taxon>Rhodopirellula</taxon>
    </lineage>
</organism>
<comment type="caution">
    <text evidence="1">The sequence shown here is derived from an EMBL/GenBank/DDBJ whole genome shotgun (WGS) entry which is preliminary data.</text>
</comment>
<dbReference type="Proteomes" id="UP000011996">
    <property type="component" value="Unassembled WGS sequence"/>
</dbReference>
<evidence type="ECO:0000313" key="2">
    <source>
        <dbReference type="Proteomes" id="UP000011996"/>
    </source>
</evidence>
<name>M5S6F0_9BACT</name>
<dbReference type="PATRIC" id="fig|1263868.3.peg.2586"/>
<evidence type="ECO:0000313" key="1">
    <source>
        <dbReference type="EMBL" id="EMI27075.1"/>
    </source>
</evidence>
<dbReference type="EMBL" id="ANOF01000073">
    <property type="protein sequence ID" value="EMI27075.1"/>
    <property type="molecule type" value="Genomic_DNA"/>
</dbReference>
<accession>M5S6F0</accession>